<sequence>MPGIPHPTNAPPPGALRKPGIRGTTPNAFALRPARLVPWGAIGDSPSGCVIICTHHSRSRG</sequence>
<comment type="caution">
    <text evidence="2">The sequence shown here is derived from an EMBL/GenBank/DDBJ whole genome shotgun (WGS) entry which is preliminary data.</text>
</comment>
<evidence type="ECO:0000313" key="3">
    <source>
        <dbReference type="Proteomes" id="UP001499942"/>
    </source>
</evidence>
<accession>A0ABP5Z043</accession>
<reference evidence="3" key="1">
    <citation type="journal article" date="2019" name="Int. J. Syst. Evol. Microbiol.">
        <title>The Global Catalogue of Microorganisms (GCM) 10K type strain sequencing project: providing services to taxonomists for standard genome sequencing and annotation.</title>
        <authorList>
            <consortium name="The Broad Institute Genomics Platform"/>
            <consortium name="The Broad Institute Genome Sequencing Center for Infectious Disease"/>
            <person name="Wu L."/>
            <person name="Ma J."/>
        </authorList>
    </citation>
    <scope>NUCLEOTIDE SEQUENCE [LARGE SCALE GENOMIC DNA]</scope>
    <source>
        <strain evidence="3">JCM 5062</strain>
    </source>
</reference>
<keyword evidence="3" id="KW-1185">Reference proteome</keyword>
<evidence type="ECO:0000313" key="2">
    <source>
        <dbReference type="EMBL" id="GAA2486323.1"/>
    </source>
</evidence>
<dbReference type="Proteomes" id="UP001499942">
    <property type="component" value="Unassembled WGS sequence"/>
</dbReference>
<feature type="compositionally biased region" description="Pro residues" evidence="1">
    <location>
        <begin position="1"/>
        <end position="14"/>
    </location>
</feature>
<feature type="region of interest" description="Disordered" evidence="1">
    <location>
        <begin position="1"/>
        <end position="26"/>
    </location>
</feature>
<gene>
    <name evidence="2" type="ORF">GCM10010393_16770</name>
</gene>
<name>A0ABP5Z043_9ACTN</name>
<dbReference type="EMBL" id="BAAASR010000008">
    <property type="protein sequence ID" value="GAA2486323.1"/>
    <property type="molecule type" value="Genomic_DNA"/>
</dbReference>
<proteinExistence type="predicted"/>
<protein>
    <submittedName>
        <fullName evidence="2">Uncharacterized protein</fullName>
    </submittedName>
</protein>
<organism evidence="2 3">
    <name type="scientific">Streptomyces gobitricini</name>
    <dbReference type="NCBI Taxonomy" id="68211"/>
    <lineage>
        <taxon>Bacteria</taxon>
        <taxon>Bacillati</taxon>
        <taxon>Actinomycetota</taxon>
        <taxon>Actinomycetes</taxon>
        <taxon>Kitasatosporales</taxon>
        <taxon>Streptomycetaceae</taxon>
        <taxon>Streptomyces</taxon>
    </lineage>
</organism>
<evidence type="ECO:0000256" key="1">
    <source>
        <dbReference type="SAM" id="MobiDB-lite"/>
    </source>
</evidence>